<evidence type="ECO:0000313" key="2">
    <source>
        <dbReference type="Proteomes" id="UP001732700"/>
    </source>
</evidence>
<accession>A0ACD5VEY6</accession>
<protein>
    <submittedName>
        <fullName evidence="1">Uncharacterized protein</fullName>
    </submittedName>
</protein>
<name>A0ACD5VEY6_AVESA</name>
<dbReference type="Proteomes" id="UP001732700">
    <property type="component" value="Chromosome 3A"/>
</dbReference>
<organism evidence="1 2">
    <name type="scientific">Avena sativa</name>
    <name type="common">Oat</name>
    <dbReference type="NCBI Taxonomy" id="4498"/>
    <lineage>
        <taxon>Eukaryota</taxon>
        <taxon>Viridiplantae</taxon>
        <taxon>Streptophyta</taxon>
        <taxon>Embryophyta</taxon>
        <taxon>Tracheophyta</taxon>
        <taxon>Spermatophyta</taxon>
        <taxon>Magnoliopsida</taxon>
        <taxon>Liliopsida</taxon>
        <taxon>Poales</taxon>
        <taxon>Poaceae</taxon>
        <taxon>BOP clade</taxon>
        <taxon>Pooideae</taxon>
        <taxon>Poodae</taxon>
        <taxon>Poeae</taxon>
        <taxon>Poeae Chloroplast Group 1 (Aveneae type)</taxon>
        <taxon>Aveninae</taxon>
        <taxon>Avena</taxon>
    </lineage>
</organism>
<proteinExistence type="predicted"/>
<reference evidence="1" key="2">
    <citation type="submission" date="2025-09" db="UniProtKB">
        <authorList>
            <consortium name="EnsemblPlants"/>
        </authorList>
    </citation>
    <scope>IDENTIFICATION</scope>
</reference>
<keyword evidence="2" id="KW-1185">Reference proteome</keyword>
<reference evidence="1" key="1">
    <citation type="submission" date="2021-05" db="EMBL/GenBank/DDBJ databases">
        <authorList>
            <person name="Scholz U."/>
            <person name="Mascher M."/>
            <person name="Fiebig A."/>
        </authorList>
    </citation>
    <scope>NUCLEOTIDE SEQUENCE [LARGE SCALE GENOMIC DNA]</scope>
</reference>
<evidence type="ECO:0000313" key="1">
    <source>
        <dbReference type="EnsemblPlants" id="AVESA.00010b.r2.3AG0427510.1.CDS.1"/>
    </source>
</evidence>
<dbReference type="EnsemblPlants" id="AVESA.00010b.r2.3AG0427510.1">
    <property type="protein sequence ID" value="AVESA.00010b.r2.3AG0427510.1.CDS.1"/>
    <property type="gene ID" value="AVESA.00010b.r2.3AG0427510"/>
</dbReference>
<sequence>MEDLAASIMSLSHSAPLYLFFDVPACEEYWLHGGSFELAAAGTKSVGDDKEKSAAPRSCASDASSAFGNQLFRGGALLPLNLPPRLQHPADWFAATSPTRQQLGRVPLWGPFMSSRRHMGFDPFAAALVKVRRDSAAPAPTRRRARSLSPARGAAAAKTLNSSRLAGTAQQMTSERPPWRSTSTRRRGVKHLLCWAVMASSEAAPRDLWTRRRRDGGAHHRPGFLICFGF</sequence>